<keyword evidence="1" id="KW-0472">Membrane</keyword>
<feature type="transmembrane region" description="Helical" evidence="1">
    <location>
        <begin position="229"/>
        <end position="245"/>
    </location>
</feature>
<sequence length="253" mass="29753">MEIQLQLRGNSEGFILQSKLPDDEHWTERIEIVQEEEGYRLYAKDVEILVLKESEYISKKKRIVARGLNKDLIYYEEKRFEHLWEQAYWHGVFQFNLNNYEMRCVGSGSKGDILPVTKDGIPIAVYAASNIAIAGKRNFSLYTENIDEIDNLLMFYVIDYIGGYDFLDIDSLSARYRFFYQFNDRSAITKEHLDMLPEERRPSKLEAFIIYFLSAFLVVGVSLVSLRPLFAFLVGLLIHSIYNIIKNWRNRDE</sequence>
<dbReference type="AlphaFoldDB" id="A0A139Q414"/>
<feature type="transmembrane region" description="Helical" evidence="1">
    <location>
        <begin position="205"/>
        <end position="223"/>
    </location>
</feature>
<proteinExistence type="predicted"/>
<dbReference type="RefSeq" id="WP_061421769.1">
    <property type="nucleotide sequence ID" value="NZ_KQ970372.1"/>
</dbReference>
<dbReference type="EMBL" id="LQRP01000050">
    <property type="protein sequence ID" value="KXT97141.1"/>
    <property type="molecule type" value="Genomic_DNA"/>
</dbReference>
<comment type="caution">
    <text evidence="2">The sequence shown here is derived from an EMBL/GenBank/DDBJ whole genome shotgun (WGS) entry which is preliminary data.</text>
</comment>
<organism evidence="2 3">
    <name type="scientific">Streptococcus oralis</name>
    <dbReference type="NCBI Taxonomy" id="1303"/>
    <lineage>
        <taxon>Bacteria</taxon>
        <taxon>Bacillati</taxon>
        <taxon>Bacillota</taxon>
        <taxon>Bacilli</taxon>
        <taxon>Lactobacillales</taxon>
        <taxon>Streptococcaceae</taxon>
        <taxon>Streptococcus</taxon>
    </lineage>
</organism>
<keyword evidence="1" id="KW-1133">Transmembrane helix</keyword>
<keyword evidence="1" id="KW-0812">Transmembrane</keyword>
<protein>
    <submittedName>
        <fullName evidence="2">Uncharacterized protein</fullName>
    </submittedName>
</protein>
<evidence type="ECO:0000313" key="2">
    <source>
        <dbReference type="EMBL" id="KXT97141.1"/>
    </source>
</evidence>
<evidence type="ECO:0000256" key="1">
    <source>
        <dbReference type="SAM" id="Phobius"/>
    </source>
</evidence>
<name>A0A139Q414_STROR</name>
<gene>
    <name evidence="2" type="ORF">SORDD30_01797</name>
</gene>
<dbReference type="Proteomes" id="UP000070220">
    <property type="component" value="Unassembled WGS sequence"/>
</dbReference>
<evidence type="ECO:0000313" key="3">
    <source>
        <dbReference type="Proteomes" id="UP000070220"/>
    </source>
</evidence>
<reference evidence="2 3" key="1">
    <citation type="submission" date="2016-01" db="EMBL/GenBank/DDBJ databases">
        <title>Highly variable Streptococcus oralis are common among viridans streptococci isolated from primates.</title>
        <authorList>
            <person name="Denapaite D."/>
            <person name="Rieger M."/>
            <person name="Koendgen S."/>
            <person name="Brueckner R."/>
            <person name="Ochigava I."/>
            <person name="Kappeler P."/>
            <person name="Maetz-Rensing K."/>
            <person name="Leendertz F."/>
            <person name="Hakenbeck R."/>
        </authorList>
    </citation>
    <scope>NUCLEOTIDE SEQUENCE [LARGE SCALE GENOMIC DNA]</scope>
    <source>
        <strain evidence="2 3">DD30</strain>
    </source>
</reference>
<dbReference type="PATRIC" id="fig|1303.83.peg.1870"/>
<accession>A0A139Q414</accession>